<name>A0A2H3CQ11_ARMGA</name>
<feature type="region of interest" description="Disordered" evidence="1">
    <location>
        <begin position="128"/>
        <end position="233"/>
    </location>
</feature>
<proteinExistence type="predicted"/>
<accession>A0A2H3CQ11</accession>
<feature type="region of interest" description="Disordered" evidence="1">
    <location>
        <begin position="38"/>
        <end position="65"/>
    </location>
</feature>
<dbReference type="EMBL" id="KZ293693">
    <property type="protein sequence ID" value="PBK85159.1"/>
    <property type="molecule type" value="Genomic_DNA"/>
</dbReference>
<dbReference type="AlphaFoldDB" id="A0A2H3CQ11"/>
<evidence type="ECO:0000313" key="2">
    <source>
        <dbReference type="EMBL" id="PBK85159.1"/>
    </source>
</evidence>
<feature type="compositionally biased region" description="Polar residues" evidence="1">
    <location>
        <begin position="176"/>
        <end position="192"/>
    </location>
</feature>
<keyword evidence="3" id="KW-1185">Reference proteome</keyword>
<organism evidence="2 3">
    <name type="scientific">Armillaria gallica</name>
    <name type="common">Bulbous honey fungus</name>
    <name type="synonym">Armillaria bulbosa</name>
    <dbReference type="NCBI Taxonomy" id="47427"/>
    <lineage>
        <taxon>Eukaryota</taxon>
        <taxon>Fungi</taxon>
        <taxon>Dikarya</taxon>
        <taxon>Basidiomycota</taxon>
        <taxon>Agaricomycotina</taxon>
        <taxon>Agaricomycetes</taxon>
        <taxon>Agaricomycetidae</taxon>
        <taxon>Agaricales</taxon>
        <taxon>Marasmiineae</taxon>
        <taxon>Physalacriaceae</taxon>
        <taxon>Armillaria</taxon>
    </lineage>
</organism>
<dbReference type="Proteomes" id="UP000217790">
    <property type="component" value="Unassembled WGS sequence"/>
</dbReference>
<gene>
    <name evidence="2" type="ORF">ARMGADRAFT_1087832</name>
</gene>
<reference evidence="3" key="1">
    <citation type="journal article" date="2017" name="Nat. Ecol. Evol.">
        <title>Genome expansion and lineage-specific genetic innovations in the forest pathogenic fungi Armillaria.</title>
        <authorList>
            <person name="Sipos G."/>
            <person name="Prasanna A.N."/>
            <person name="Walter M.C."/>
            <person name="O'Connor E."/>
            <person name="Balint B."/>
            <person name="Krizsan K."/>
            <person name="Kiss B."/>
            <person name="Hess J."/>
            <person name="Varga T."/>
            <person name="Slot J."/>
            <person name="Riley R."/>
            <person name="Boka B."/>
            <person name="Rigling D."/>
            <person name="Barry K."/>
            <person name="Lee J."/>
            <person name="Mihaltcheva S."/>
            <person name="LaButti K."/>
            <person name="Lipzen A."/>
            <person name="Waldron R."/>
            <person name="Moloney N.M."/>
            <person name="Sperisen C."/>
            <person name="Kredics L."/>
            <person name="Vagvoelgyi C."/>
            <person name="Patrignani A."/>
            <person name="Fitzpatrick D."/>
            <person name="Nagy I."/>
            <person name="Doyle S."/>
            <person name="Anderson J.B."/>
            <person name="Grigoriev I.V."/>
            <person name="Gueldener U."/>
            <person name="Muensterkoetter M."/>
            <person name="Nagy L.G."/>
        </authorList>
    </citation>
    <scope>NUCLEOTIDE SEQUENCE [LARGE SCALE GENOMIC DNA]</scope>
    <source>
        <strain evidence="3">Ar21-2</strain>
    </source>
</reference>
<evidence type="ECO:0000313" key="3">
    <source>
        <dbReference type="Proteomes" id="UP000217790"/>
    </source>
</evidence>
<evidence type="ECO:0000256" key="1">
    <source>
        <dbReference type="SAM" id="MobiDB-lite"/>
    </source>
</evidence>
<dbReference type="InParanoid" id="A0A2H3CQ11"/>
<sequence>MQVEVRKVPCIYRHKLNFTPGDPSENWPITPTLCITDSSDKKQDQGHGIGCQKKKGGRGPQDAVGDSDYDKFLGQYLSHSISPSKRPPEGYHIVFFGDCRGIYERWYIQSSIHFFKGATTQPPLSAMTGPSASTASLGVFTGTRSTPPSPTKSGSSPTKSGTSPAKVHPAAMATSPVKSSTVTAKTNSTPTKTPAIFKPARGPFPSQSVYGPARDAAQKEGLQEGEQGPKAAPAACNASPVCGGLLPTLMQIEADRLFVASYMRGNVYVVEC</sequence>
<feature type="compositionally biased region" description="Low complexity" evidence="1">
    <location>
        <begin position="141"/>
        <end position="164"/>
    </location>
</feature>
<protein>
    <submittedName>
        <fullName evidence="2">Uncharacterized protein</fullName>
    </submittedName>
</protein>